<dbReference type="InterPro" id="IPR029041">
    <property type="entry name" value="FAD-linked_oxidoreductase-like"/>
</dbReference>
<dbReference type="PIRSF" id="PIRSF000197">
    <property type="entry name" value="Bifunct_PutA"/>
    <property type="match status" value="1"/>
</dbReference>
<dbReference type="SUPFAM" id="SSF53720">
    <property type="entry name" value="ALDH-like"/>
    <property type="match status" value="1"/>
</dbReference>
<dbReference type="InterPro" id="IPR002872">
    <property type="entry name" value="Proline_DH_dom"/>
</dbReference>
<dbReference type="Proteomes" id="UP001170379">
    <property type="component" value="Unassembled WGS sequence"/>
</dbReference>
<comment type="catalytic activity">
    <reaction evidence="5">
        <text>L-glutamate 5-semialdehyde + NAD(+) + H2O = L-glutamate + NADH + 2 H(+)</text>
        <dbReference type="Rhea" id="RHEA:30235"/>
        <dbReference type="ChEBI" id="CHEBI:15377"/>
        <dbReference type="ChEBI" id="CHEBI:15378"/>
        <dbReference type="ChEBI" id="CHEBI:29985"/>
        <dbReference type="ChEBI" id="CHEBI:57540"/>
        <dbReference type="ChEBI" id="CHEBI:57945"/>
        <dbReference type="ChEBI" id="CHEBI:58066"/>
        <dbReference type="EC" id="1.2.1.88"/>
    </reaction>
</comment>
<reference evidence="9" key="1">
    <citation type="submission" date="2018-03" db="EMBL/GenBank/DDBJ databases">
        <authorList>
            <person name="Nunes O.C."/>
            <person name="Lopes A.R."/>
            <person name="Froufe H."/>
            <person name="Munoz-Merida A."/>
            <person name="Barroso C."/>
            <person name="Egas C."/>
        </authorList>
    </citation>
    <scope>NUCLEOTIDE SEQUENCE</scope>
    <source>
        <strain evidence="9">ON4</strain>
    </source>
</reference>
<dbReference type="InterPro" id="IPR016162">
    <property type="entry name" value="Ald_DH_N"/>
</dbReference>
<protein>
    <recommendedName>
        <fullName evidence="2">L-glutamate gamma-semialdehyde dehydrogenase</fullName>
        <ecNumber evidence="2">1.2.1.88</ecNumber>
    </recommendedName>
</protein>
<accession>A0ABT7CA14</accession>
<feature type="region of interest" description="Disordered" evidence="6">
    <location>
        <begin position="472"/>
        <end position="516"/>
    </location>
</feature>
<evidence type="ECO:0000256" key="2">
    <source>
        <dbReference type="ARBA" id="ARBA00012884"/>
    </source>
</evidence>
<dbReference type="RefSeq" id="WP_051266555.1">
    <property type="nucleotide sequence ID" value="NZ_CP028426.1"/>
</dbReference>
<gene>
    <name evidence="9" type="ORF">C7K25_11520</name>
</gene>
<dbReference type="SUPFAM" id="SSF51730">
    <property type="entry name" value="FAD-linked oxidoreductase"/>
    <property type="match status" value="1"/>
</dbReference>
<reference evidence="9" key="2">
    <citation type="journal article" date="2022" name="Sci. Rep.">
        <title>In silico prediction of the enzymes involved in the degradation of the herbicide molinate by Gulosibacter molinativorax ON4T.</title>
        <authorList>
            <person name="Lopes A.R."/>
            <person name="Bunin E."/>
            <person name="Viana A.T."/>
            <person name="Froufe H."/>
            <person name="Munoz-Merida A."/>
            <person name="Pinho D."/>
            <person name="Figueiredo J."/>
            <person name="Barroso C."/>
            <person name="Vaz-Moreira I."/>
            <person name="Bellanger X."/>
            <person name="Egas C."/>
            <person name="Nunes O.C."/>
        </authorList>
    </citation>
    <scope>NUCLEOTIDE SEQUENCE</scope>
    <source>
        <strain evidence="9">ON4</strain>
    </source>
</reference>
<feature type="compositionally biased region" description="Polar residues" evidence="6">
    <location>
        <begin position="506"/>
        <end position="516"/>
    </location>
</feature>
<evidence type="ECO:0000259" key="8">
    <source>
        <dbReference type="Pfam" id="PF01619"/>
    </source>
</evidence>
<evidence type="ECO:0000259" key="7">
    <source>
        <dbReference type="Pfam" id="PF00171"/>
    </source>
</evidence>
<dbReference type="EC" id="1.2.1.88" evidence="2"/>
<evidence type="ECO:0000313" key="10">
    <source>
        <dbReference type="Proteomes" id="UP001170379"/>
    </source>
</evidence>
<dbReference type="InterPro" id="IPR016160">
    <property type="entry name" value="Ald_DH_CS_CYS"/>
</dbReference>
<dbReference type="InterPro" id="IPR025703">
    <property type="entry name" value="Bifunct_PutA"/>
</dbReference>
<feature type="compositionally biased region" description="Basic and acidic residues" evidence="6">
    <location>
        <begin position="472"/>
        <end position="482"/>
    </location>
</feature>
<evidence type="ECO:0000256" key="1">
    <source>
        <dbReference type="ARBA" id="ARBA00004786"/>
    </source>
</evidence>
<dbReference type="PROSITE" id="PS00070">
    <property type="entry name" value="ALDEHYDE_DEHYDR_CYS"/>
    <property type="match status" value="1"/>
</dbReference>
<dbReference type="EMBL" id="PXVD01000018">
    <property type="protein sequence ID" value="MDJ1371989.1"/>
    <property type="molecule type" value="Genomic_DNA"/>
</dbReference>
<feature type="domain" description="Aldehyde dehydrogenase" evidence="7">
    <location>
        <begin position="556"/>
        <end position="960"/>
    </location>
</feature>
<evidence type="ECO:0000256" key="3">
    <source>
        <dbReference type="ARBA" id="ARBA00023002"/>
    </source>
</evidence>
<comment type="pathway">
    <text evidence="1">Amino-acid degradation; L-proline degradation into L-glutamate; L-glutamate from L-proline: step 2/2.</text>
</comment>
<dbReference type="Gene3D" id="3.40.309.10">
    <property type="entry name" value="Aldehyde Dehydrogenase, Chain A, domain 2"/>
    <property type="match status" value="1"/>
</dbReference>
<dbReference type="InterPro" id="IPR015590">
    <property type="entry name" value="Aldehyde_DH_dom"/>
</dbReference>
<evidence type="ECO:0000256" key="6">
    <source>
        <dbReference type="SAM" id="MobiDB-lite"/>
    </source>
</evidence>
<sequence>MTTPAAQTQDLQPEELRRLAPAAVELVREWLRESKQVPPDPASLQLASALRDPDGLAFIVGFVDGVIRPEDPRVAARNLRRLAKRIPSFLPPLLARAVQLGGLTAPLVPQVVVPAARRALRQLVGHLLIDASDARLGAAIRRLRETGVDLNLNLLGEAVLGEREAQKRLDGTAALLRRDDVDYVSLKVSAINAPHQPWGFEAAVAEAVERLVPLYRIAATAKQPKFINLDMEEYRDLALTVEVFKRVLEREEFRLLSAGIVLQAYLPDSFAALIDLQEWAAARVAEGGAPIKVRVVKGANLPMEHVTAELRNWPLATFDTKRETDTNYLEMLNWALHPERTRNIRIGVAGHNLFDLALAWKIAEARGVTGDIDVEMLLGMAPAQAEVVRRHTGGLRLYTPIVHPEEFDVAIAYLVRRLEEGASSENFMSAVFDLAASDSFFARERDRFLASIDGVSGEVPPPKRMQDRRFVTGPGERFDTSLRDYSPGESRALSSPEGVSKRTETFRNTPDSDPALPQNQLWAAAIRERAAHSALGRATLESHTVVTSGELERRIQTAVESSWSELTGEERAAVLHRAGEALEQRRGELLEIAAHECGKTFDQSDPEVSEAIDFAHFYAERARELDHVDGAEWETAGPIAVIPPWNFPIAIPAGGMLAALAAGSPVIVKPAAVAARTGAVVAEALWEAGVPNDALQFVQFDDRELASALVKHDAIARVILTGGYETAEAFLEMRPELDLRAETSGKNAIIVTPSADYDLAVADVIHSAFGHAGQKCSAASLVILVGQSGKSRRLRNQLVDAAKSLRVGLPTDPAATMGPLTAPVGEKLRRGLTELGPGENWVLRPRQLDADARVWSPGIRAGVERGGEFHRVEYFGPVLGVMRVDTLEEAIEIVNDVDYGLTSGLHSLDRSEIATWLDGVQAGNLYVNRGTTGAIVARQPFGGWKKSTVGATVKAGGAHYVASLANWRLGHAKAGAMPLEPRIRQLLHAAEELQMTNRERLVRATRSDELAWQQVFGAARDAQGLVAERNVVRYFPAAVTIRLAEGEVPTRLLRVVAAGLRADAPLTISSGEQLPARAQQLLTDLGIPVRIETDAHFRRSVTRLSGRLRFIGGEDERREIARAATGCVLAIWHGPVTESGWLELLPFVREQAVSITGHRFGTPSTLTDGLLVDAPSRNNPAHPVP</sequence>
<evidence type="ECO:0000256" key="5">
    <source>
        <dbReference type="ARBA" id="ARBA00048142"/>
    </source>
</evidence>
<comment type="caution">
    <text evidence="9">The sequence shown here is derived from an EMBL/GenBank/DDBJ whole genome shotgun (WGS) entry which is preliminary data.</text>
</comment>
<dbReference type="PANTHER" id="PTHR42862:SF1">
    <property type="entry name" value="DELTA-1-PYRROLINE-5-CARBOXYLATE DEHYDROGENASE 2, ISOFORM A-RELATED"/>
    <property type="match status" value="1"/>
</dbReference>
<dbReference type="InterPro" id="IPR016163">
    <property type="entry name" value="Ald_DH_C"/>
</dbReference>
<keyword evidence="4" id="KW-0520">NAD</keyword>
<evidence type="ECO:0000313" key="9">
    <source>
        <dbReference type="EMBL" id="MDJ1371989.1"/>
    </source>
</evidence>
<dbReference type="Gene3D" id="3.40.605.10">
    <property type="entry name" value="Aldehyde Dehydrogenase, Chain A, domain 1"/>
    <property type="match status" value="1"/>
</dbReference>
<dbReference type="InterPro" id="IPR050485">
    <property type="entry name" value="Proline_metab_enzyme"/>
</dbReference>
<name>A0ABT7CA14_9MICO</name>
<evidence type="ECO:0000256" key="4">
    <source>
        <dbReference type="ARBA" id="ARBA00023027"/>
    </source>
</evidence>
<dbReference type="Pfam" id="PF00171">
    <property type="entry name" value="Aldedh"/>
    <property type="match status" value="1"/>
</dbReference>
<feature type="domain" description="Proline dehydrogenase" evidence="8">
    <location>
        <begin position="139"/>
        <end position="429"/>
    </location>
</feature>
<dbReference type="Gene3D" id="3.20.20.220">
    <property type="match status" value="1"/>
</dbReference>
<proteinExistence type="predicted"/>
<keyword evidence="3" id="KW-0560">Oxidoreductase</keyword>
<dbReference type="InterPro" id="IPR016161">
    <property type="entry name" value="Ald_DH/histidinol_DH"/>
</dbReference>
<dbReference type="Pfam" id="PF01619">
    <property type="entry name" value="Pro_dh"/>
    <property type="match status" value="1"/>
</dbReference>
<organism evidence="9 10">
    <name type="scientific">Gulosibacter molinativorax</name>
    <dbReference type="NCBI Taxonomy" id="256821"/>
    <lineage>
        <taxon>Bacteria</taxon>
        <taxon>Bacillati</taxon>
        <taxon>Actinomycetota</taxon>
        <taxon>Actinomycetes</taxon>
        <taxon>Micrococcales</taxon>
        <taxon>Microbacteriaceae</taxon>
        <taxon>Gulosibacter</taxon>
    </lineage>
</organism>
<keyword evidence="10" id="KW-1185">Reference proteome</keyword>
<dbReference type="PANTHER" id="PTHR42862">
    <property type="entry name" value="DELTA-1-PYRROLINE-5-CARBOXYLATE DEHYDROGENASE 1, ISOFORM A-RELATED"/>
    <property type="match status" value="1"/>
</dbReference>